<dbReference type="Proteomes" id="UP000735302">
    <property type="component" value="Unassembled WGS sequence"/>
</dbReference>
<keyword evidence="2" id="KW-1185">Reference proteome</keyword>
<evidence type="ECO:0000313" key="2">
    <source>
        <dbReference type="Proteomes" id="UP000735302"/>
    </source>
</evidence>
<accession>A0AAV4DCC5</accession>
<proteinExistence type="predicted"/>
<comment type="caution">
    <text evidence="1">The sequence shown here is derived from an EMBL/GenBank/DDBJ whole genome shotgun (WGS) entry which is preliminary data.</text>
</comment>
<protein>
    <submittedName>
        <fullName evidence="1">Uncharacterized protein</fullName>
    </submittedName>
</protein>
<evidence type="ECO:0000313" key="1">
    <source>
        <dbReference type="EMBL" id="GFO41595.1"/>
    </source>
</evidence>
<organism evidence="1 2">
    <name type="scientific">Plakobranchus ocellatus</name>
    <dbReference type="NCBI Taxonomy" id="259542"/>
    <lineage>
        <taxon>Eukaryota</taxon>
        <taxon>Metazoa</taxon>
        <taxon>Spiralia</taxon>
        <taxon>Lophotrochozoa</taxon>
        <taxon>Mollusca</taxon>
        <taxon>Gastropoda</taxon>
        <taxon>Heterobranchia</taxon>
        <taxon>Euthyneura</taxon>
        <taxon>Panpulmonata</taxon>
        <taxon>Sacoglossa</taxon>
        <taxon>Placobranchoidea</taxon>
        <taxon>Plakobranchidae</taxon>
        <taxon>Plakobranchus</taxon>
    </lineage>
</organism>
<reference evidence="1 2" key="1">
    <citation type="journal article" date="2021" name="Elife">
        <title>Chloroplast acquisition without the gene transfer in kleptoplastic sea slugs, Plakobranchus ocellatus.</title>
        <authorList>
            <person name="Maeda T."/>
            <person name="Takahashi S."/>
            <person name="Yoshida T."/>
            <person name="Shimamura S."/>
            <person name="Takaki Y."/>
            <person name="Nagai Y."/>
            <person name="Toyoda A."/>
            <person name="Suzuki Y."/>
            <person name="Arimoto A."/>
            <person name="Ishii H."/>
            <person name="Satoh N."/>
            <person name="Nishiyama T."/>
            <person name="Hasebe M."/>
            <person name="Maruyama T."/>
            <person name="Minagawa J."/>
            <person name="Obokata J."/>
            <person name="Shigenobu S."/>
        </authorList>
    </citation>
    <scope>NUCLEOTIDE SEQUENCE [LARGE SCALE GENOMIC DNA]</scope>
</reference>
<gene>
    <name evidence="1" type="ORF">PoB_006810000</name>
</gene>
<name>A0AAV4DCC5_9GAST</name>
<dbReference type="AlphaFoldDB" id="A0AAV4DCC5"/>
<dbReference type="EMBL" id="BLXT01007705">
    <property type="protein sequence ID" value="GFO41595.1"/>
    <property type="molecule type" value="Genomic_DNA"/>
</dbReference>
<sequence>MAELLVTTPGHDPPRRTLGPEEAWTGPGLYRCECWGQSGLENRRSAPQWLVEFSVWVSMLASNNAIL</sequence>